<proteinExistence type="predicted"/>
<dbReference type="Proteomes" id="UP001208938">
    <property type="component" value="Unassembled WGS sequence"/>
</dbReference>
<dbReference type="EMBL" id="JAPDFL010000001">
    <property type="protein sequence ID" value="MCW1934692.1"/>
    <property type="molecule type" value="Genomic_DNA"/>
</dbReference>
<gene>
    <name evidence="2" type="ORF">OKW52_21155</name>
</gene>
<evidence type="ECO:0000259" key="1">
    <source>
        <dbReference type="Pfam" id="PF00144"/>
    </source>
</evidence>
<dbReference type="RefSeq" id="WP_264507466.1">
    <property type="nucleotide sequence ID" value="NZ_JAPDFL010000001.1"/>
</dbReference>
<dbReference type="InterPro" id="IPR001466">
    <property type="entry name" value="Beta-lactam-related"/>
</dbReference>
<dbReference type="SUPFAM" id="SSF56601">
    <property type="entry name" value="beta-lactamase/transpeptidase-like"/>
    <property type="match status" value="1"/>
</dbReference>
<evidence type="ECO:0000313" key="2">
    <source>
        <dbReference type="EMBL" id="MCW1934692.1"/>
    </source>
</evidence>
<evidence type="ECO:0000313" key="3">
    <source>
        <dbReference type="Proteomes" id="UP001208938"/>
    </source>
</evidence>
<name>A0ABT3H4E9_9RHOB</name>
<keyword evidence="3" id="KW-1185">Reference proteome</keyword>
<reference evidence="2 3" key="1">
    <citation type="submission" date="2022-10" db="EMBL/GenBank/DDBJ databases">
        <title>Pararhodobacter sp. nov., isolated from marine algae.</title>
        <authorList>
            <person name="Choi B.J."/>
            <person name="Kim J.M."/>
            <person name="Lee J.K."/>
            <person name="Choi D.G."/>
            <person name="Jeon C.O."/>
        </authorList>
    </citation>
    <scope>NUCLEOTIDE SEQUENCE [LARGE SCALE GENOMIC DNA]</scope>
    <source>
        <strain evidence="2 3">ZQ420</strain>
    </source>
</reference>
<feature type="domain" description="Beta-lactamase-related" evidence="1">
    <location>
        <begin position="22"/>
        <end position="275"/>
    </location>
</feature>
<comment type="caution">
    <text evidence="2">The sequence shown here is derived from an EMBL/GenBank/DDBJ whole genome shotgun (WGS) entry which is preliminary data.</text>
</comment>
<organism evidence="2 3">
    <name type="scientific">Pararhodobacter zhoushanensis</name>
    <dbReference type="NCBI Taxonomy" id="2479545"/>
    <lineage>
        <taxon>Bacteria</taxon>
        <taxon>Pseudomonadati</taxon>
        <taxon>Pseudomonadota</taxon>
        <taxon>Alphaproteobacteria</taxon>
        <taxon>Rhodobacterales</taxon>
        <taxon>Paracoccaceae</taxon>
        <taxon>Pararhodobacter</taxon>
    </lineage>
</organism>
<protein>
    <submittedName>
        <fullName evidence="2">Beta-lactamase family protein</fullName>
    </submittedName>
</protein>
<dbReference type="InterPro" id="IPR050789">
    <property type="entry name" value="Diverse_Enzym_Activities"/>
</dbReference>
<dbReference type="Gene3D" id="3.40.710.10">
    <property type="entry name" value="DD-peptidase/beta-lactamase superfamily"/>
    <property type="match status" value="1"/>
</dbReference>
<accession>A0ABT3H4E9</accession>
<sequence>MSAVFTSAIFGRDGTPDRGDAQIFPYWSFTKTALAVTALSLAEEGALDLDAPVLDVTLRQLLTHTAGMPDYFTLPAYRQAVARNEDPWPRDRLIRDTLAQGRLFAPGAGWSYSNLGYLLARAAIETASGQSFATLFHTRIAEPLGLHSARLAETRDQFAHVHWQQAQHYHPGWVYHGCLIGTAADAARLLHGLFTGTLLSPSSLTQMLVTHPLGGALPGRPWTECGYALGLMSGRMGAAGRAIGHSGGGPFSVNAVYHFPDLEIPATVASFTTGPQEGIAEHAASDRAVSP</sequence>
<dbReference type="Pfam" id="PF00144">
    <property type="entry name" value="Beta-lactamase"/>
    <property type="match status" value="1"/>
</dbReference>
<dbReference type="PANTHER" id="PTHR43283">
    <property type="entry name" value="BETA-LACTAMASE-RELATED"/>
    <property type="match status" value="1"/>
</dbReference>
<dbReference type="InterPro" id="IPR012338">
    <property type="entry name" value="Beta-lactam/transpept-like"/>
</dbReference>